<comment type="caution">
    <text evidence="8">The sequence shown here is derived from an EMBL/GenBank/DDBJ whole genome shotgun (WGS) entry which is preliminary data.</text>
</comment>
<dbReference type="GO" id="GO:0008270">
    <property type="term" value="F:zinc ion binding"/>
    <property type="evidence" value="ECO:0007669"/>
    <property type="project" value="UniProtKB-KW"/>
</dbReference>
<reference evidence="8 9" key="1">
    <citation type="journal article" date="2019" name="G3 (Bethesda)">
        <title>Sequencing of a Wild Apple (Malus baccata) Genome Unravels the Differences Between Cultivated and Wild Apple Species Regarding Disease Resistance and Cold Tolerance.</title>
        <authorList>
            <person name="Chen X."/>
        </authorList>
    </citation>
    <scope>NUCLEOTIDE SEQUENCE [LARGE SCALE GENOMIC DNA]</scope>
    <source>
        <strain evidence="9">cv. Shandingzi</strain>
        <tissue evidence="8">Leaves</tissue>
    </source>
</reference>
<keyword evidence="5" id="KW-0862">Zinc</keyword>
<evidence type="ECO:0000256" key="1">
    <source>
        <dbReference type="ARBA" id="ARBA00000900"/>
    </source>
</evidence>
<keyword evidence="9" id="KW-1185">Reference proteome</keyword>
<dbReference type="GO" id="GO:0005737">
    <property type="term" value="C:cytoplasm"/>
    <property type="evidence" value="ECO:0007669"/>
    <property type="project" value="TreeGrafter"/>
</dbReference>
<dbReference type="InterPro" id="IPR001841">
    <property type="entry name" value="Znf_RING"/>
</dbReference>
<name>A0A540L9V2_MALBA</name>
<evidence type="ECO:0000256" key="5">
    <source>
        <dbReference type="ARBA" id="ARBA00022833"/>
    </source>
</evidence>
<dbReference type="Pfam" id="PF13639">
    <property type="entry name" value="zf-RING_2"/>
    <property type="match status" value="1"/>
</dbReference>
<evidence type="ECO:0000256" key="6">
    <source>
        <dbReference type="PROSITE-ProRule" id="PRU00175"/>
    </source>
</evidence>
<dbReference type="SUPFAM" id="SSF57850">
    <property type="entry name" value="RING/U-box"/>
    <property type="match status" value="1"/>
</dbReference>
<dbReference type="GO" id="GO:0016567">
    <property type="term" value="P:protein ubiquitination"/>
    <property type="evidence" value="ECO:0007669"/>
    <property type="project" value="TreeGrafter"/>
</dbReference>
<gene>
    <name evidence="8" type="ORF">C1H46_031188</name>
</gene>
<feature type="domain" description="RING-type" evidence="7">
    <location>
        <begin position="203"/>
        <end position="246"/>
    </location>
</feature>
<evidence type="ECO:0000256" key="3">
    <source>
        <dbReference type="ARBA" id="ARBA00022723"/>
    </source>
</evidence>
<comment type="catalytic activity">
    <reaction evidence="1">
        <text>S-ubiquitinyl-[E2 ubiquitin-conjugating enzyme]-L-cysteine + [acceptor protein]-L-lysine = [E2 ubiquitin-conjugating enzyme]-L-cysteine + N(6)-ubiquitinyl-[acceptor protein]-L-lysine.</text>
        <dbReference type="EC" id="2.3.2.27"/>
    </reaction>
</comment>
<evidence type="ECO:0000313" key="8">
    <source>
        <dbReference type="EMBL" id="TQD83266.1"/>
    </source>
</evidence>
<sequence length="263" mass="30830">MEVVYHEMSQNIYYHVDPLDTQVLDPLGHHEKYSPCVPLEMCFEVSRTTASSTAQSLRRRTLVHQSEVQVRSYKGKIIDACWLETRNEYVTPHLSQVLYFLKIHEDKHSAMVETIIDRGILIRNLDSKKGPKVLSMTVDMKRYHNWIRCEDCSKEKQLKRDALIKKTLKRVRVVAYDDDVNEEERGRGTGRKRRCVVRESEVCPICLEEFVVGLEDVRSMPCTHVFHENCIWRWFERSHLNSPICPFEIFIEPGSHGKGDIRV</sequence>
<evidence type="ECO:0000256" key="4">
    <source>
        <dbReference type="ARBA" id="ARBA00022771"/>
    </source>
</evidence>
<evidence type="ECO:0000256" key="2">
    <source>
        <dbReference type="ARBA" id="ARBA00012483"/>
    </source>
</evidence>
<dbReference type="EMBL" id="VIEB01000685">
    <property type="protein sequence ID" value="TQD83266.1"/>
    <property type="molecule type" value="Genomic_DNA"/>
</dbReference>
<dbReference type="PANTHER" id="PTHR15710:SF77">
    <property type="entry name" value="RING-H2 FINGER PROTEIN ATL21B"/>
    <property type="match status" value="1"/>
</dbReference>
<evidence type="ECO:0000313" key="9">
    <source>
        <dbReference type="Proteomes" id="UP000315295"/>
    </source>
</evidence>
<protein>
    <recommendedName>
        <fullName evidence="2">RING-type E3 ubiquitin transferase</fullName>
        <ecNumber evidence="2">2.3.2.27</ecNumber>
    </recommendedName>
</protein>
<dbReference type="SMART" id="SM00184">
    <property type="entry name" value="RING"/>
    <property type="match status" value="1"/>
</dbReference>
<dbReference type="PANTHER" id="PTHR15710">
    <property type="entry name" value="E3 UBIQUITIN-PROTEIN LIGASE PRAJA"/>
    <property type="match status" value="1"/>
</dbReference>
<dbReference type="EC" id="2.3.2.27" evidence="2"/>
<accession>A0A540L9V2</accession>
<evidence type="ECO:0000259" key="7">
    <source>
        <dbReference type="PROSITE" id="PS50089"/>
    </source>
</evidence>
<keyword evidence="3" id="KW-0479">Metal-binding</keyword>
<dbReference type="AlphaFoldDB" id="A0A540L9V2"/>
<dbReference type="Gene3D" id="3.30.40.10">
    <property type="entry name" value="Zinc/RING finger domain, C3HC4 (zinc finger)"/>
    <property type="match status" value="1"/>
</dbReference>
<dbReference type="PROSITE" id="PS50089">
    <property type="entry name" value="ZF_RING_2"/>
    <property type="match status" value="1"/>
</dbReference>
<dbReference type="GO" id="GO:0061630">
    <property type="term" value="F:ubiquitin protein ligase activity"/>
    <property type="evidence" value="ECO:0007669"/>
    <property type="project" value="UniProtKB-EC"/>
</dbReference>
<keyword evidence="4 6" id="KW-0863">Zinc-finger</keyword>
<dbReference type="Proteomes" id="UP000315295">
    <property type="component" value="Unassembled WGS sequence"/>
</dbReference>
<dbReference type="InterPro" id="IPR013083">
    <property type="entry name" value="Znf_RING/FYVE/PHD"/>
</dbReference>
<organism evidence="8 9">
    <name type="scientific">Malus baccata</name>
    <name type="common">Siberian crab apple</name>
    <name type="synonym">Pyrus baccata</name>
    <dbReference type="NCBI Taxonomy" id="106549"/>
    <lineage>
        <taxon>Eukaryota</taxon>
        <taxon>Viridiplantae</taxon>
        <taxon>Streptophyta</taxon>
        <taxon>Embryophyta</taxon>
        <taxon>Tracheophyta</taxon>
        <taxon>Spermatophyta</taxon>
        <taxon>Magnoliopsida</taxon>
        <taxon>eudicotyledons</taxon>
        <taxon>Gunneridae</taxon>
        <taxon>Pentapetalae</taxon>
        <taxon>rosids</taxon>
        <taxon>fabids</taxon>
        <taxon>Rosales</taxon>
        <taxon>Rosaceae</taxon>
        <taxon>Amygdaloideae</taxon>
        <taxon>Maleae</taxon>
        <taxon>Malus</taxon>
    </lineage>
</organism>
<proteinExistence type="predicted"/>